<dbReference type="RefSeq" id="WP_154592119.1">
    <property type="nucleotide sequence ID" value="NZ_CP171001.1"/>
</dbReference>
<dbReference type="PANTHER" id="PTHR33383:SF1">
    <property type="entry name" value="MEMBRANE PROTEIN INSERTION EFFICIENCY FACTOR-RELATED"/>
    <property type="match status" value="1"/>
</dbReference>
<evidence type="ECO:0000256" key="1">
    <source>
        <dbReference type="HAMAP-Rule" id="MF_00386"/>
    </source>
</evidence>
<reference evidence="2 3" key="1">
    <citation type="submission" date="2019-11" db="EMBL/GenBank/DDBJ databases">
        <title>Whole genome sequencing identifies a novel species of the genus Arsenicicoccus isolated from human blood.</title>
        <authorList>
            <person name="Jeong J.H."/>
            <person name="Kweon O.J."/>
            <person name="Kim H.R."/>
            <person name="Kim T.-H."/>
            <person name="Ha S.-M."/>
            <person name="Lee M.-K."/>
        </authorList>
    </citation>
    <scope>NUCLEOTIDE SEQUENCE [LARGE SCALE GENOMIC DNA]</scope>
    <source>
        <strain evidence="2 3">MKL-02</strain>
    </source>
</reference>
<keyword evidence="3" id="KW-1185">Reference proteome</keyword>
<comment type="subcellular location">
    <subcellularLocation>
        <location evidence="1">Cell membrane</location>
        <topology evidence="1">Peripheral membrane protein</topology>
        <orientation evidence="1">Cytoplasmic side</orientation>
    </subcellularLocation>
</comment>
<gene>
    <name evidence="2" type="primary">yidD</name>
    <name evidence="2" type="ORF">GGG17_01975</name>
</gene>
<dbReference type="SMART" id="SM01234">
    <property type="entry name" value="Haemolytic"/>
    <property type="match status" value="1"/>
</dbReference>
<protein>
    <recommendedName>
        <fullName evidence="1">Putative membrane protein insertion efficiency factor</fullName>
    </recommendedName>
</protein>
<dbReference type="GO" id="GO:0005886">
    <property type="term" value="C:plasma membrane"/>
    <property type="evidence" value="ECO:0007669"/>
    <property type="project" value="UniProtKB-SubCell"/>
</dbReference>
<proteinExistence type="inferred from homology"/>
<name>A0A6I3I3L4_9MICO</name>
<evidence type="ECO:0000313" key="3">
    <source>
        <dbReference type="Proteomes" id="UP000431092"/>
    </source>
</evidence>
<comment type="similarity">
    <text evidence="1">Belongs to the UPF0161 family.</text>
</comment>
<comment type="function">
    <text evidence="1">Could be involved in insertion of integral membrane proteins into the membrane.</text>
</comment>
<dbReference type="AlphaFoldDB" id="A0A6I3I3L4"/>
<dbReference type="InterPro" id="IPR002696">
    <property type="entry name" value="Membr_insert_effic_factor_YidD"/>
</dbReference>
<dbReference type="PANTHER" id="PTHR33383">
    <property type="entry name" value="MEMBRANE PROTEIN INSERTION EFFICIENCY FACTOR-RELATED"/>
    <property type="match status" value="1"/>
</dbReference>
<keyword evidence="1" id="KW-0472">Membrane</keyword>
<sequence length="91" mass="10238">MTAAWHAGWRRRPLRAAALGLIRFYQLWISPLTPPSCRFYPSCSAYAMTAIQRFGPIKGGWLAARRLGRCHPWNPGGVDHVPDKEPPPATR</sequence>
<dbReference type="HAMAP" id="MF_00386">
    <property type="entry name" value="UPF0161_YidD"/>
    <property type="match status" value="1"/>
</dbReference>
<dbReference type="Pfam" id="PF01809">
    <property type="entry name" value="YidD"/>
    <property type="match status" value="1"/>
</dbReference>
<dbReference type="Proteomes" id="UP000431092">
    <property type="component" value="Unassembled WGS sequence"/>
</dbReference>
<organism evidence="2 3">
    <name type="scientific">Arsenicicoccus cauae</name>
    <dbReference type="NCBI Taxonomy" id="2663847"/>
    <lineage>
        <taxon>Bacteria</taxon>
        <taxon>Bacillati</taxon>
        <taxon>Actinomycetota</taxon>
        <taxon>Actinomycetes</taxon>
        <taxon>Micrococcales</taxon>
        <taxon>Intrasporangiaceae</taxon>
        <taxon>Arsenicicoccus</taxon>
    </lineage>
</organism>
<dbReference type="EMBL" id="WLVL01000006">
    <property type="protein sequence ID" value="MTB70764.1"/>
    <property type="molecule type" value="Genomic_DNA"/>
</dbReference>
<evidence type="ECO:0000313" key="2">
    <source>
        <dbReference type="EMBL" id="MTB70764.1"/>
    </source>
</evidence>
<accession>A0A6I3I3L4</accession>
<keyword evidence="1" id="KW-1003">Cell membrane</keyword>
<dbReference type="NCBIfam" id="TIGR00278">
    <property type="entry name" value="membrane protein insertion efficiency factor YidD"/>
    <property type="match status" value="1"/>
</dbReference>
<comment type="caution">
    <text evidence="2">The sequence shown here is derived from an EMBL/GenBank/DDBJ whole genome shotgun (WGS) entry which is preliminary data.</text>
</comment>